<gene>
    <name evidence="2" type="ORF">QYF49_10650</name>
</gene>
<evidence type="ECO:0000256" key="1">
    <source>
        <dbReference type="SAM" id="MobiDB-lite"/>
    </source>
</evidence>
<comment type="caution">
    <text evidence="2">The sequence shown here is derived from an EMBL/GenBank/DDBJ whole genome shotgun (WGS) entry which is preliminary data.</text>
</comment>
<organism evidence="2 3">
    <name type="scientific">Fictibacillus terranigra</name>
    <dbReference type="NCBI Taxonomy" id="3058424"/>
    <lineage>
        <taxon>Bacteria</taxon>
        <taxon>Bacillati</taxon>
        <taxon>Bacillota</taxon>
        <taxon>Bacilli</taxon>
        <taxon>Bacillales</taxon>
        <taxon>Fictibacillaceae</taxon>
        <taxon>Fictibacillus</taxon>
    </lineage>
</organism>
<reference evidence="2" key="1">
    <citation type="submission" date="2023-06" db="EMBL/GenBank/DDBJ databases">
        <title>Draft Genome Sequences of Representative Paenibacillus Polymyxa, Bacillus cereus, Fictibacillus sp., and Brevibacillus agri Strains Isolated from Amazonian Dark Earth.</title>
        <authorList>
            <person name="Pellegrinetti T.A."/>
            <person name="Cunha I.C.M."/>
            <person name="Chaves M.G."/>
            <person name="Freitas A.S."/>
            <person name="Silva A.V.R."/>
            <person name="Tsai S.M."/>
            <person name="Mendes L.W."/>
        </authorList>
    </citation>
    <scope>NUCLEOTIDE SEQUENCE</scope>
    <source>
        <strain evidence="2">CENA-BCM004</strain>
    </source>
</reference>
<dbReference type="EMBL" id="JAUHLN010000002">
    <property type="protein sequence ID" value="MDN4073456.1"/>
    <property type="molecule type" value="Genomic_DNA"/>
</dbReference>
<proteinExistence type="predicted"/>
<keyword evidence="3" id="KW-1185">Reference proteome</keyword>
<dbReference type="Proteomes" id="UP001168694">
    <property type="component" value="Unassembled WGS sequence"/>
</dbReference>
<evidence type="ECO:0000313" key="2">
    <source>
        <dbReference type="EMBL" id="MDN4073456.1"/>
    </source>
</evidence>
<evidence type="ECO:0000313" key="3">
    <source>
        <dbReference type="Proteomes" id="UP001168694"/>
    </source>
</evidence>
<dbReference type="RefSeq" id="WP_290399578.1">
    <property type="nucleotide sequence ID" value="NZ_JAUHLN010000002.1"/>
</dbReference>
<name>A0ABT8E6D8_9BACL</name>
<protein>
    <submittedName>
        <fullName evidence="2">Uncharacterized protein</fullName>
    </submittedName>
</protein>
<feature type="region of interest" description="Disordered" evidence="1">
    <location>
        <begin position="32"/>
        <end position="51"/>
    </location>
</feature>
<sequence length="51" mass="5721">MIPRDDIETLRLSLQQMDYRLSGVALMDSCEQGPAAKRNTSEARNGVDLRV</sequence>
<accession>A0ABT8E6D8</accession>
<feature type="compositionally biased region" description="Basic and acidic residues" evidence="1">
    <location>
        <begin position="39"/>
        <end position="51"/>
    </location>
</feature>